<feature type="compositionally biased region" description="Basic and acidic residues" evidence="1">
    <location>
        <begin position="451"/>
        <end position="474"/>
    </location>
</feature>
<sequence length="482" mass="53005">MRRKRAIKRMLLTLMWLGVAVGMGSIISAAMRIQEEGICNGYQIKINGFREDLLFTSESQIENLLKAAAKGEIKGQRMAELDLAQIEDLLEQSSWVYNADLYFDNNSVLHVDVTERKPLARVFTEEGASFYIDEAAKQIPLSDRITLDLPVFTGYPSKNTLNAVDSTLIQNVIATASFINSDPFWNAQVGQINISSCGVDCWKMEMIPVVGNHKVDLGDGSDIVSKFHRLYLFYSQVLSRTGFDKYRKIDVQYDGQVIGVKDHYTKIDSIQLRKNIEKLLQESRHTNELLEVAPQVGYDAIMPLDSLSKAEGLLEEEPEIVSAAENVAPAKDSANTSTTPKATVPPVVKKEADGTKKEERSVKEVKPAATTKPVTTNKSAVSKKADEVAKKETGKRNVLSQAAAGNTNKSVAVKKADSKNTSANSTKKTEASKTESKKPVTNNSTATKAAPKKDEGKKNVLLRAEETKKADTKKTTSSGARR</sequence>
<dbReference type="Proteomes" id="UP001357452">
    <property type="component" value="Unassembled WGS sequence"/>
</dbReference>
<evidence type="ECO:0008006" key="4">
    <source>
        <dbReference type="Google" id="ProtNLM"/>
    </source>
</evidence>
<feature type="compositionally biased region" description="Polar residues" evidence="1">
    <location>
        <begin position="398"/>
        <end position="410"/>
    </location>
</feature>
<organism evidence="2 3">
    <name type="scientific">Niabella digestorum</name>
    <dbReference type="NCBI Taxonomy" id="3117701"/>
    <lineage>
        <taxon>Bacteria</taxon>
        <taxon>Pseudomonadati</taxon>
        <taxon>Bacteroidota</taxon>
        <taxon>Chitinophagia</taxon>
        <taxon>Chitinophagales</taxon>
        <taxon>Chitinophagaceae</taxon>
        <taxon>Niabella</taxon>
    </lineage>
</organism>
<feature type="compositionally biased region" description="Basic and acidic residues" evidence="1">
    <location>
        <begin position="383"/>
        <end position="395"/>
    </location>
</feature>
<feature type="compositionally biased region" description="Basic and acidic residues" evidence="1">
    <location>
        <begin position="427"/>
        <end position="438"/>
    </location>
</feature>
<name>A0ABU7RHP6_9BACT</name>
<comment type="caution">
    <text evidence="2">The sequence shown here is derived from an EMBL/GenBank/DDBJ whole genome shotgun (WGS) entry which is preliminary data.</text>
</comment>
<feature type="region of interest" description="Disordered" evidence="1">
    <location>
        <begin position="327"/>
        <end position="482"/>
    </location>
</feature>
<dbReference type="RefSeq" id="WP_330974927.1">
    <property type="nucleotide sequence ID" value="NZ_JAZGLY010000005.1"/>
</dbReference>
<proteinExistence type="predicted"/>
<feature type="compositionally biased region" description="Basic and acidic residues" evidence="1">
    <location>
        <begin position="348"/>
        <end position="366"/>
    </location>
</feature>
<accession>A0ABU7RHP6</accession>
<keyword evidence="3" id="KW-1185">Reference proteome</keyword>
<gene>
    <name evidence="2" type="ORF">V2H41_09550</name>
</gene>
<reference evidence="2 3" key="1">
    <citation type="submission" date="2024-01" db="EMBL/GenBank/DDBJ databases">
        <title>Niabella digestum sp. nov., isolated from waste digestion system.</title>
        <authorList>
            <person name="Zhang L."/>
        </authorList>
    </citation>
    <scope>NUCLEOTIDE SEQUENCE [LARGE SCALE GENOMIC DNA]</scope>
    <source>
        <strain evidence="2 3">A18</strain>
    </source>
</reference>
<dbReference type="EMBL" id="JAZGLY010000005">
    <property type="protein sequence ID" value="MEE6187518.1"/>
    <property type="molecule type" value="Genomic_DNA"/>
</dbReference>
<evidence type="ECO:0000313" key="2">
    <source>
        <dbReference type="EMBL" id="MEE6187518.1"/>
    </source>
</evidence>
<evidence type="ECO:0000256" key="1">
    <source>
        <dbReference type="SAM" id="MobiDB-lite"/>
    </source>
</evidence>
<evidence type="ECO:0000313" key="3">
    <source>
        <dbReference type="Proteomes" id="UP001357452"/>
    </source>
</evidence>
<protein>
    <recommendedName>
        <fullName evidence="4">Cell division protein FtsQ</fullName>
    </recommendedName>
</protein>